<dbReference type="STRING" id="1817892.AUK40_02920"/>
<name>A0A1J5IKB3_9BACT</name>
<sequence>MKYEKKPVSSLLRSDRTVFSFQDICLLWGTTDADAAIAAVNYYVRKGELVRLRRGIYAKDGNYDRRELASRICTPSYVSFETVLVSHGINFQYYGQIFVASYLSREIIVNGQVYIYRRIKDSVLIEPAGIITQRGSSTATPERAFLDMIYLNKEYHFDNLSPLDWDRVFELLPLYDNQRMARTVNTYYSDHQASK</sequence>
<organism evidence="1 2">
    <name type="scientific">Candidatus Wirthbacteria bacterium CG2_30_54_11</name>
    <dbReference type="NCBI Taxonomy" id="1817892"/>
    <lineage>
        <taxon>Bacteria</taxon>
        <taxon>Candidatus Wirthbacteria</taxon>
    </lineage>
</organism>
<reference evidence="1 2" key="1">
    <citation type="journal article" date="2016" name="Environ. Microbiol.">
        <title>Genomic resolution of a cold subsurface aquifer community provides metabolic insights for novel microbes adapted to high CO concentrations.</title>
        <authorList>
            <person name="Probst A.J."/>
            <person name="Castelle C.J."/>
            <person name="Singh A."/>
            <person name="Brown C.T."/>
            <person name="Anantharaman K."/>
            <person name="Sharon I."/>
            <person name="Hug L.A."/>
            <person name="Burstein D."/>
            <person name="Emerson J.B."/>
            <person name="Thomas B.C."/>
            <person name="Banfield J.F."/>
        </authorList>
    </citation>
    <scope>NUCLEOTIDE SEQUENCE [LARGE SCALE GENOMIC DNA]</scope>
    <source>
        <strain evidence="1">CG2_30_54_11</strain>
    </source>
</reference>
<comment type="caution">
    <text evidence="1">The sequence shown here is derived from an EMBL/GenBank/DDBJ whole genome shotgun (WGS) entry which is preliminary data.</text>
</comment>
<dbReference type="AlphaFoldDB" id="A0A1J5IKB3"/>
<evidence type="ECO:0000313" key="1">
    <source>
        <dbReference type="EMBL" id="OIP97565.1"/>
    </source>
</evidence>
<protein>
    <recommendedName>
        <fullName evidence="3">Transcriptional regulator, AbiEi antitoxin, Type IV TA system</fullName>
    </recommendedName>
</protein>
<evidence type="ECO:0000313" key="2">
    <source>
        <dbReference type="Proteomes" id="UP000183245"/>
    </source>
</evidence>
<evidence type="ECO:0008006" key="3">
    <source>
        <dbReference type="Google" id="ProtNLM"/>
    </source>
</evidence>
<proteinExistence type="predicted"/>
<dbReference type="EMBL" id="MNZT01000052">
    <property type="protein sequence ID" value="OIP97565.1"/>
    <property type="molecule type" value="Genomic_DNA"/>
</dbReference>
<accession>A0A1J5IKB3</accession>
<dbReference type="Proteomes" id="UP000183245">
    <property type="component" value="Unassembled WGS sequence"/>
</dbReference>
<gene>
    <name evidence="1" type="ORF">AUK40_02920</name>
</gene>